<keyword evidence="4" id="KW-1185">Reference proteome</keyword>
<dbReference type="CDD" id="cd02234">
    <property type="entry name" value="cupin_BLR7677-like"/>
    <property type="match status" value="1"/>
</dbReference>
<dbReference type="PANTHER" id="PTHR38599:SF1">
    <property type="entry name" value="CUPIN DOMAIN PROTEIN (AFU_ORTHOLOGUE AFUA_3G13620)"/>
    <property type="match status" value="1"/>
</dbReference>
<keyword evidence="1" id="KW-0732">Signal</keyword>
<name>A0ABU0LUZ7_9HYPH</name>
<reference evidence="3 4" key="1">
    <citation type="submission" date="2023-07" db="EMBL/GenBank/DDBJ databases">
        <title>Genomic Encyclopedia of Type Strains, Phase IV (KMG-IV): sequencing the most valuable type-strain genomes for metagenomic binning, comparative biology and taxonomic classification.</title>
        <authorList>
            <person name="Goeker M."/>
        </authorList>
    </citation>
    <scope>NUCLEOTIDE SEQUENCE [LARGE SCALE GENOMIC DNA]</scope>
    <source>
        <strain evidence="3 4">DSM 15561</strain>
    </source>
</reference>
<comment type="caution">
    <text evidence="3">The sequence shown here is derived from an EMBL/GenBank/DDBJ whole genome shotgun (WGS) entry which is preliminary data.</text>
</comment>
<evidence type="ECO:0000259" key="2">
    <source>
        <dbReference type="Pfam" id="PF07883"/>
    </source>
</evidence>
<dbReference type="Pfam" id="PF07883">
    <property type="entry name" value="Cupin_2"/>
    <property type="match status" value="1"/>
</dbReference>
<gene>
    <name evidence="3" type="ORF">QOZ99_003394</name>
</gene>
<dbReference type="Proteomes" id="UP001235094">
    <property type="component" value="Unassembled WGS sequence"/>
</dbReference>
<sequence>MRTLIGVALASMMTSMPMGTTPAAAHGTEAANTVRLPGSKDATVTVVYQHPLPDLPGKSLKGVLVEYGPGGYSPSHTHARSAIIYATVLEGRVRSKVNDGPETEYEVGEHWTELPGDHHGVSANASTTAPAKILAVFVVDTDDNPLTIPDPQ</sequence>
<dbReference type="InterPro" id="IPR011051">
    <property type="entry name" value="RmlC_Cupin_sf"/>
</dbReference>
<dbReference type="InterPro" id="IPR014710">
    <property type="entry name" value="RmlC-like_jellyroll"/>
</dbReference>
<feature type="chain" id="PRO_5046038657" evidence="1">
    <location>
        <begin position="24"/>
        <end position="152"/>
    </location>
</feature>
<dbReference type="Gene3D" id="2.60.120.10">
    <property type="entry name" value="Jelly Rolls"/>
    <property type="match status" value="1"/>
</dbReference>
<dbReference type="InterPro" id="IPR013096">
    <property type="entry name" value="Cupin_2"/>
</dbReference>
<dbReference type="EMBL" id="JAUSVR010000013">
    <property type="protein sequence ID" value="MDQ0512484.1"/>
    <property type="molecule type" value="Genomic_DNA"/>
</dbReference>
<evidence type="ECO:0000313" key="3">
    <source>
        <dbReference type="EMBL" id="MDQ0512484.1"/>
    </source>
</evidence>
<dbReference type="RefSeq" id="WP_306891165.1">
    <property type="nucleotide sequence ID" value="NZ_JAUSVR010000013.1"/>
</dbReference>
<dbReference type="SUPFAM" id="SSF51182">
    <property type="entry name" value="RmlC-like cupins"/>
    <property type="match status" value="1"/>
</dbReference>
<feature type="signal peptide" evidence="1">
    <location>
        <begin position="1"/>
        <end position="23"/>
    </location>
</feature>
<evidence type="ECO:0000313" key="4">
    <source>
        <dbReference type="Proteomes" id="UP001235094"/>
    </source>
</evidence>
<feature type="domain" description="Cupin type-2" evidence="2">
    <location>
        <begin position="64"/>
        <end position="137"/>
    </location>
</feature>
<accession>A0ABU0LUZ7</accession>
<dbReference type="PANTHER" id="PTHR38599">
    <property type="entry name" value="CUPIN DOMAIN PROTEIN (AFU_ORTHOLOGUE AFUA_3G13620)"/>
    <property type="match status" value="1"/>
</dbReference>
<protein>
    <submittedName>
        <fullName evidence="3">Quercetin dioxygenase-like cupin family protein</fullName>
    </submittedName>
</protein>
<organism evidence="3 4">
    <name type="scientific">Ancylobacter amanitiformis</name>
    <dbReference type="NCBI Taxonomy" id="217069"/>
    <lineage>
        <taxon>Bacteria</taxon>
        <taxon>Pseudomonadati</taxon>
        <taxon>Pseudomonadota</taxon>
        <taxon>Alphaproteobacteria</taxon>
        <taxon>Hyphomicrobiales</taxon>
        <taxon>Xanthobacteraceae</taxon>
        <taxon>Ancylobacter</taxon>
    </lineage>
</organism>
<proteinExistence type="predicted"/>
<evidence type="ECO:0000256" key="1">
    <source>
        <dbReference type="SAM" id="SignalP"/>
    </source>
</evidence>